<dbReference type="AlphaFoldDB" id="A0A654TXT3"/>
<reference evidence="2" key="2">
    <citation type="submission" date="2015-03" db="EMBL/GenBank/DDBJ databases">
        <authorList>
            <consortium name="Pathogen Informatics"/>
            <person name="Murphy D."/>
        </authorList>
    </citation>
    <scope>NUCLEOTIDE SEQUENCE</scope>
    <source>
        <strain evidence="2">N09902308</strain>
    </source>
</reference>
<dbReference type="Proteomes" id="UP000046680">
    <property type="component" value="Unassembled WGS sequence"/>
</dbReference>
<accession>A0A654TXT3</accession>
<gene>
    <name evidence="1" type="ORF">ERS007657_00844</name>
    <name evidence="2" type="ORF">ERS007739_00832</name>
</gene>
<evidence type="ECO:0000313" key="3">
    <source>
        <dbReference type="Proteomes" id="UP000039021"/>
    </source>
</evidence>
<protein>
    <submittedName>
        <fullName evidence="1">Uncharacterized protein</fullName>
    </submittedName>
</protein>
<organism evidence="1 4">
    <name type="scientific">Mycobacterium tuberculosis</name>
    <dbReference type="NCBI Taxonomy" id="1773"/>
    <lineage>
        <taxon>Bacteria</taxon>
        <taxon>Bacillati</taxon>
        <taxon>Actinomycetota</taxon>
        <taxon>Actinomycetes</taxon>
        <taxon>Mycobacteriales</taxon>
        <taxon>Mycobacteriaceae</taxon>
        <taxon>Mycobacterium</taxon>
        <taxon>Mycobacterium tuberculosis complex</taxon>
    </lineage>
</organism>
<dbReference type="Proteomes" id="UP000039021">
    <property type="component" value="Unassembled WGS sequence"/>
</dbReference>
<dbReference type="EMBL" id="CGCX01000216">
    <property type="protein sequence ID" value="CFR70116.1"/>
    <property type="molecule type" value="Genomic_DNA"/>
</dbReference>
<evidence type="ECO:0000313" key="2">
    <source>
        <dbReference type="EMBL" id="COX18982.1"/>
    </source>
</evidence>
<evidence type="ECO:0000313" key="4">
    <source>
        <dbReference type="Proteomes" id="UP000046680"/>
    </source>
</evidence>
<proteinExistence type="predicted"/>
<name>A0A654TXT3_MYCTX</name>
<reference evidence="3 4" key="1">
    <citation type="submission" date="2015-03" db="EMBL/GenBank/DDBJ databases">
        <authorList>
            <consortium name="Pathogen Informatics"/>
        </authorList>
    </citation>
    <scope>NUCLEOTIDE SEQUENCE [LARGE SCALE GENOMIC DNA]</scope>
    <source>
        <strain evidence="1 4">C09601061</strain>
        <strain evidence="3">N09902308</strain>
    </source>
</reference>
<evidence type="ECO:0000313" key="1">
    <source>
        <dbReference type="EMBL" id="CFR70116.1"/>
    </source>
</evidence>
<sequence length="71" mass="7729">MGDLSQHKLQSLAVIAHDLAEEEVQCLDRRGALVEGIDLGVTDVLLEGIVDQKARAAQRLQRLGEDFVGAF</sequence>
<dbReference type="EMBL" id="CSBK01000273">
    <property type="protein sequence ID" value="COX18982.1"/>
    <property type="molecule type" value="Genomic_DNA"/>
</dbReference>